<sequence length="48" mass="5320">MDVDGALQTLRHEFVDVIVSSAIEPYLKLVNTLLSAISEDAYKKKKGL</sequence>
<dbReference type="EMBL" id="CP007536">
    <property type="protein sequence ID" value="AIC16836.1"/>
    <property type="molecule type" value="Genomic_DNA"/>
</dbReference>
<dbReference type="KEGG" id="nvn:NVIE_2621"/>
<evidence type="ECO:0000313" key="2">
    <source>
        <dbReference type="Proteomes" id="UP000027093"/>
    </source>
</evidence>
<dbReference type="Proteomes" id="UP000027093">
    <property type="component" value="Chromosome"/>
</dbReference>
<gene>
    <name evidence="1" type="ORF">NVIE_2621</name>
</gene>
<accession>A0A060HTR5</accession>
<reference evidence="1 2" key="1">
    <citation type="journal article" date="2014" name="Int. J. Syst. Evol. Microbiol.">
        <title>Nitrososphaera viennensis gen. nov., sp. nov., an aerobic and mesophilic, ammonia-oxidizing archaeon from soil and a member of the archaeal phylum Thaumarchaeota.</title>
        <authorList>
            <person name="Stieglmeier M."/>
            <person name="Klingl A."/>
            <person name="Alves R.J."/>
            <person name="Rittmann S.K."/>
            <person name="Melcher M."/>
            <person name="Leisch N."/>
            <person name="Schleper C."/>
        </authorList>
    </citation>
    <scope>NUCLEOTIDE SEQUENCE [LARGE SCALE GENOMIC DNA]</scope>
    <source>
        <strain evidence="1">EN76</strain>
    </source>
</reference>
<evidence type="ECO:0000313" key="1">
    <source>
        <dbReference type="EMBL" id="AIC16836.1"/>
    </source>
</evidence>
<proteinExistence type="predicted"/>
<dbReference type="HOGENOM" id="CLU_3148105_0_0_2"/>
<keyword evidence="2" id="KW-1185">Reference proteome</keyword>
<organism evidence="1 2">
    <name type="scientific">Nitrososphaera viennensis EN76</name>
    <dbReference type="NCBI Taxonomy" id="926571"/>
    <lineage>
        <taxon>Archaea</taxon>
        <taxon>Nitrososphaerota</taxon>
        <taxon>Nitrososphaeria</taxon>
        <taxon>Nitrososphaerales</taxon>
        <taxon>Nitrososphaeraceae</taxon>
        <taxon>Nitrososphaera</taxon>
    </lineage>
</organism>
<name>A0A060HTR5_9ARCH</name>
<dbReference type="AlphaFoldDB" id="A0A060HTR5"/>
<protein>
    <submittedName>
        <fullName evidence="1">Uncharacterized protein</fullName>
    </submittedName>
</protein>